<dbReference type="FunFam" id="3.40.605.10:FF:000007">
    <property type="entry name" value="NAD/NADP-dependent betaine aldehyde dehydrogenase"/>
    <property type="match status" value="1"/>
</dbReference>
<organism evidence="7 8">
    <name type="scientific">Aureimonas fodinaquatilis</name>
    <dbReference type="NCBI Taxonomy" id="2565783"/>
    <lineage>
        <taxon>Bacteria</taxon>
        <taxon>Pseudomonadati</taxon>
        <taxon>Pseudomonadota</taxon>
        <taxon>Alphaproteobacteria</taxon>
        <taxon>Hyphomicrobiales</taxon>
        <taxon>Aurantimonadaceae</taxon>
        <taxon>Aureimonas</taxon>
    </lineage>
</organism>
<proteinExistence type="inferred from homology"/>
<dbReference type="Gene3D" id="3.40.605.10">
    <property type="entry name" value="Aldehyde Dehydrogenase, Chain A, domain 1"/>
    <property type="match status" value="1"/>
</dbReference>
<dbReference type="PROSITE" id="PS00687">
    <property type="entry name" value="ALDEHYDE_DEHYDR_GLU"/>
    <property type="match status" value="1"/>
</dbReference>
<dbReference type="InterPro" id="IPR016163">
    <property type="entry name" value="Ald_DH_C"/>
</dbReference>
<dbReference type="GO" id="GO:0016620">
    <property type="term" value="F:oxidoreductase activity, acting on the aldehyde or oxo group of donors, NAD or NADP as acceptor"/>
    <property type="evidence" value="ECO:0007669"/>
    <property type="project" value="InterPro"/>
</dbReference>
<dbReference type="FunFam" id="3.40.309.10:FF:000012">
    <property type="entry name" value="Betaine aldehyde dehydrogenase"/>
    <property type="match status" value="1"/>
</dbReference>
<keyword evidence="8" id="KW-1185">Reference proteome</keyword>
<evidence type="ECO:0000313" key="8">
    <source>
        <dbReference type="Proteomes" id="UP000324738"/>
    </source>
</evidence>
<dbReference type="EMBL" id="VTWH01000002">
    <property type="protein sequence ID" value="KAA0970164.1"/>
    <property type="molecule type" value="Genomic_DNA"/>
</dbReference>
<comment type="caution">
    <text evidence="7">The sequence shown here is derived from an EMBL/GenBank/DDBJ whole genome shotgun (WGS) entry which is preliminary data.</text>
</comment>
<evidence type="ECO:0000256" key="5">
    <source>
        <dbReference type="RuleBase" id="RU003345"/>
    </source>
</evidence>
<dbReference type="AlphaFoldDB" id="A0A5B0DTS4"/>
<dbReference type="InterPro" id="IPR029510">
    <property type="entry name" value="Ald_DH_CS_GLU"/>
</dbReference>
<keyword evidence="2 5" id="KW-0560">Oxidoreductase</keyword>
<dbReference type="Pfam" id="PF00171">
    <property type="entry name" value="Aldedh"/>
    <property type="match status" value="1"/>
</dbReference>
<feature type="domain" description="Aldehyde dehydrogenase" evidence="6">
    <location>
        <begin position="28"/>
        <end position="484"/>
    </location>
</feature>
<dbReference type="InterPro" id="IPR016162">
    <property type="entry name" value="Ald_DH_N"/>
</dbReference>
<reference evidence="7 8" key="1">
    <citation type="submission" date="2019-08" db="EMBL/GenBank/DDBJ databases">
        <title>Aureimonas fodiniaquatilis sp. nov., isolated from a coal mine wastewater.</title>
        <authorList>
            <person name="Kim W."/>
        </authorList>
    </citation>
    <scope>NUCLEOTIDE SEQUENCE [LARGE SCALE GENOMIC DNA]</scope>
    <source>
        <strain evidence="7 8">CAU 1482</strain>
    </source>
</reference>
<dbReference type="Proteomes" id="UP000324738">
    <property type="component" value="Unassembled WGS sequence"/>
</dbReference>
<accession>A0A5B0DTS4</accession>
<evidence type="ECO:0000256" key="4">
    <source>
        <dbReference type="PROSITE-ProRule" id="PRU10007"/>
    </source>
</evidence>
<evidence type="ECO:0000256" key="1">
    <source>
        <dbReference type="ARBA" id="ARBA00009986"/>
    </source>
</evidence>
<dbReference type="InterPro" id="IPR016161">
    <property type="entry name" value="Ald_DH/histidinol_DH"/>
</dbReference>
<keyword evidence="3" id="KW-0558">Oxidation</keyword>
<dbReference type="InterPro" id="IPR015590">
    <property type="entry name" value="Aldehyde_DH_dom"/>
</dbReference>
<dbReference type="RefSeq" id="WP_149298881.1">
    <property type="nucleotide sequence ID" value="NZ_VTWH01000002.1"/>
</dbReference>
<dbReference type="OrthoDB" id="9812625at2"/>
<evidence type="ECO:0000259" key="6">
    <source>
        <dbReference type="Pfam" id="PF00171"/>
    </source>
</evidence>
<dbReference type="SUPFAM" id="SSF53720">
    <property type="entry name" value="ALDH-like"/>
    <property type="match status" value="1"/>
</dbReference>
<evidence type="ECO:0000256" key="3">
    <source>
        <dbReference type="ARBA" id="ARBA00023097"/>
    </source>
</evidence>
<evidence type="ECO:0000313" key="7">
    <source>
        <dbReference type="EMBL" id="KAA0970164.1"/>
    </source>
</evidence>
<evidence type="ECO:0000256" key="2">
    <source>
        <dbReference type="ARBA" id="ARBA00023002"/>
    </source>
</evidence>
<comment type="similarity">
    <text evidence="1 5">Belongs to the aldehyde dehydrogenase family.</text>
</comment>
<dbReference type="PANTHER" id="PTHR11699">
    <property type="entry name" value="ALDEHYDE DEHYDROGENASE-RELATED"/>
    <property type="match status" value="1"/>
</dbReference>
<dbReference type="Gene3D" id="3.40.309.10">
    <property type="entry name" value="Aldehyde Dehydrogenase, Chain A, domain 2"/>
    <property type="match status" value="1"/>
</dbReference>
<gene>
    <name evidence="7" type="ORF">FPY71_06405</name>
</gene>
<sequence length="493" mass="52823">MTRLTLPATPRPFSLLIDGKLIPVSEREPIVRENPAHCKPVSLYPRATVADAHAAIDAARRAADSRVWRDMSGAERARLLLRVARLIDENRVELREIESLEVGKPISLVDREINGTIAHWEYAATLARHAYGDTYDSLGDNNMAFVFREPIGVVSLITPWNYPFLILSQKLPFVLAVGGCAVVKPSELSSGTALRLGELLLEAGLPAGVVNILAGSGAELGDVMSRSPKVDMVSFTGSTTIGRIIGRVAGETLKKVSLELGGKAAHIVCADADLQLAAEKVALGATRNAGQACVGGHRLVVHESIADNFVEAVQKEISKLVVGDPLDPATTMGPVVSKVQFDRVNGYIAAGEDAGCEKWALQDRGAGALPGYFVQPTIFTGVQPSMVIAQEEIFGPVLSVMRFKTFDDALAIANSTPYGLSAGLWTRDLDTAFAFGRQLKAGTVEVNTFLAGAPELPLSGLGDSGVGHERGRFAIEEFTELRTIQLQLNQPRR</sequence>
<name>A0A5B0DTS4_9HYPH</name>
<feature type="active site" evidence="4">
    <location>
        <position position="259"/>
    </location>
</feature>
<protein>
    <submittedName>
        <fullName evidence="7">Aldehyde dehydrogenase family protein</fullName>
    </submittedName>
</protein>